<evidence type="ECO:0000313" key="4">
    <source>
        <dbReference type="Proteomes" id="UP000322918"/>
    </source>
</evidence>
<dbReference type="InterPro" id="IPR012341">
    <property type="entry name" value="6hp_glycosidase-like_sf"/>
</dbReference>
<comment type="caution">
    <text evidence="2">The sequence shown here is derived from an EMBL/GenBank/DDBJ whole genome shotgun (WGS) entry which is preliminary data.</text>
</comment>
<evidence type="ECO:0000313" key="3">
    <source>
        <dbReference type="Proteomes" id="UP000290848"/>
    </source>
</evidence>
<sequence>MAKAQDLSRQDEIFWRTNEDKSITWDITTEKRLPHDDNIEMSGSLVSGIIRYNVDKARQVQIRRDVIFPQLRKYSKSNESMYRAYLRSEYNDDILPVITIAEKKYETGVLDSVRIRGKIAFYFKEMDGISVIRSFFPSMEKRCFVEKWTLINTGKKPQSLRIGATELKQEEVGWQGIYHRKIVTDAQDKVTILPGDKYEFGIYFTATQNDEPQATASFAEVEHQRDLFLDSVSNNLILKSPDKIINTLFFFSKIRAAESIFRSRLGLVHSPGGGSYYVGIWANDQAEYSGPFFSYLGYQKGVQAAMNAYRIFQSNIPKDGGKIWASFELDVTFPFGEYDRGDAAMIAYGATHFLLASGDREKANEIWPLVNWCLEYSRKRVTSEGIVASESDELEGRFPAGSANLSTSSLYYGALIQAARLAKAMGKPASLVAGYNARAQKLAQAIEKYFGAKMDDLDTYRYYKENATLRSWICMPLVVGLNKRKNGTLDALFDRLWSANGVLTELKKEEGRPKVFWDRGTLYAFRGAFKAGAADRALERLLSYSATRLTGFRVPYVVEAWPENGMVHLSAESALYCRIFTEGLLGLEPTSFNTLLLQPNLPAKWDYIELKNVMAFNTAIDVYVKREGDKLRLKVIQKGKVLSEKVIANNARISVAVK</sequence>
<dbReference type="GO" id="GO:0005975">
    <property type="term" value="P:carbohydrate metabolic process"/>
    <property type="evidence" value="ECO:0007669"/>
    <property type="project" value="InterPro"/>
</dbReference>
<dbReference type="EMBL" id="VWNE01000005">
    <property type="protein sequence ID" value="KAA8485413.1"/>
    <property type="molecule type" value="Genomic_DNA"/>
</dbReference>
<dbReference type="AlphaFoldDB" id="A0A4V1KIC7"/>
<evidence type="ECO:0000313" key="2">
    <source>
        <dbReference type="EMBL" id="RXF70232.1"/>
    </source>
</evidence>
<keyword evidence="2" id="KW-0378">Hydrolase</keyword>
<proteinExistence type="predicted"/>
<dbReference type="Gene3D" id="1.50.10.10">
    <property type="match status" value="1"/>
</dbReference>
<dbReference type="PANTHER" id="PTHR34987">
    <property type="entry name" value="C, PUTATIVE (AFU_ORTHOLOGUE AFUA_3G02880)-RELATED"/>
    <property type="match status" value="1"/>
</dbReference>
<dbReference type="Proteomes" id="UP000290848">
    <property type="component" value="Unassembled WGS sequence"/>
</dbReference>
<dbReference type="Proteomes" id="UP000322918">
    <property type="component" value="Unassembled WGS sequence"/>
</dbReference>
<dbReference type="OrthoDB" id="2490189at2"/>
<accession>A0A4V1KIC7</accession>
<organism evidence="2 3">
    <name type="scientific">Arcticibacter tournemirensis</name>
    <dbReference type="NCBI Taxonomy" id="699437"/>
    <lineage>
        <taxon>Bacteria</taxon>
        <taxon>Pseudomonadati</taxon>
        <taxon>Bacteroidota</taxon>
        <taxon>Sphingobacteriia</taxon>
        <taxon>Sphingobacteriales</taxon>
        <taxon>Sphingobacteriaceae</taxon>
        <taxon>Arcticibacter</taxon>
    </lineage>
</organism>
<protein>
    <submittedName>
        <fullName evidence="2">Six-hairpin glycosidase-like protein</fullName>
    </submittedName>
</protein>
<reference evidence="1 4" key="2">
    <citation type="submission" date="2019-09" db="EMBL/GenBank/DDBJ databases">
        <title>Pararcticibacter amylolyticus gen. nov., sp. nov., isolated from a rottenly hemp rope, and reclassification of Pedobacter tournemirensis as Pararcticibacter tournemirensis comb. nov.</title>
        <authorList>
            <person name="Cai Y."/>
        </authorList>
    </citation>
    <scope>NUCLEOTIDE SEQUENCE [LARGE SCALE GENOMIC DNA]</scope>
    <source>
        <strain evidence="1 4">TF5-37.2-LB10</strain>
    </source>
</reference>
<keyword evidence="4" id="KW-1185">Reference proteome</keyword>
<gene>
    <name evidence="2" type="ORF">EKH83_08925</name>
    <name evidence="1" type="ORF">F1649_04080</name>
</gene>
<dbReference type="SUPFAM" id="SSF48208">
    <property type="entry name" value="Six-hairpin glycosidases"/>
    <property type="match status" value="1"/>
</dbReference>
<name>A0A4V1KIC7_9SPHI</name>
<dbReference type="GO" id="GO:0016798">
    <property type="term" value="F:hydrolase activity, acting on glycosyl bonds"/>
    <property type="evidence" value="ECO:0007669"/>
    <property type="project" value="UniProtKB-KW"/>
</dbReference>
<evidence type="ECO:0000313" key="1">
    <source>
        <dbReference type="EMBL" id="KAA8485413.1"/>
    </source>
</evidence>
<dbReference type="PANTHER" id="PTHR34987:SF6">
    <property type="entry name" value="ALPHA-L-RHAMNOSIDASE SIX-HAIRPIN GLYCOSIDASE DOMAIN-CONTAINING PROTEIN"/>
    <property type="match status" value="1"/>
</dbReference>
<reference evidence="2 3" key="1">
    <citation type="submission" date="2018-12" db="EMBL/GenBank/DDBJ databases">
        <title>The Draft Genome Sequence of the Soil Bacterium Pedobacter tournemirensis R1.</title>
        <authorList>
            <person name="He J."/>
        </authorList>
    </citation>
    <scope>NUCLEOTIDE SEQUENCE [LARGE SCALE GENOMIC DNA]</scope>
    <source>
        <strain evidence="2 3">R1</strain>
    </source>
</reference>
<dbReference type="InterPro" id="IPR008928">
    <property type="entry name" value="6-hairpin_glycosidase_sf"/>
</dbReference>
<dbReference type="EMBL" id="RXOC01000005">
    <property type="protein sequence ID" value="RXF70232.1"/>
    <property type="molecule type" value="Genomic_DNA"/>
</dbReference>
<keyword evidence="2" id="KW-0326">Glycosidase</keyword>